<accession>A0A8S4SET5</accession>
<proteinExistence type="predicted"/>
<organism evidence="1 2">
    <name type="scientific">Pararge aegeria aegeria</name>
    <dbReference type="NCBI Taxonomy" id="348720"/>
    <lineage>
        <taxon>Eukaryota</taxon>
        <taxon>Metazoa</taxon>
        <taxon>Ecdysozoa</taxon>
        <taxon>Arthropoda</taxon>
        <taxon>Hexapoda</taxon>
        <taxon>Insecta</taxon>
        <taxon>Pterygota</taxon>
        <taxon>Neoptera</taxon>
        <taxon>Endopterygota</taxon>
        <taxon>Lepidoptera</taxon>
        <taxon>Glossata</taxon>
        <taxon>Ditrysia</taxon>
        <taxon>Papilionoidea</taxon>
        <taxon>Nymphalidae</taxon>
        <taxon>Satyrinae</taxon>
        <taxon>Satyrini</taxon>
        <taxon>Parargina</taxon>
        <taxon>Pararge</taxon>
    </lineage>
</organism>
<keyword evidence="2" id="KW-1185">Reference proteome</keyword>
<sequence>MITGHCLLNELSILGITDETPIHLMLQCNGVAEQRAPYLGSSATLHEALGDLGGLLRFWIELGWLE</sequence>
<dbReference type="EMBL" id="CAKXAJ010026189">
    <property type="protein sequence ID" value="CAH2261345.1"/>
    <property type="molecule type" value="Genomic_DNA"/>
</dbReference>
<evidence type="ECO:0000313" key="2">
    <source>
        <dbReference type="Proteomes" id="UP000838756"/>
    </source>
</evidence>
<protein>
    <submittedName>
        <fullName evidence="1">Jg7874 protein</fullName>
    </submittedName>
</protein>
<comment type="caution">
    <text evidence="1">The sequence shown here is derived from an EMBL/GenBank/DDBJ whole genome shotgun (WGS) entry which is preliminary data.</text>
</comment>
<name>A0A8S4SET5_9NEOP</name>
<gene>
    <name evidence="1" type="primary">jg7874</name>
    <name evidence="1" type="ORF">PAEG_LOCUS23904</name>
</gene>
<evidence type="ECO:0000313" key="1">
    <source>
        <dbReference type="EMBL" id="CAH2261345.1"/>
    </source>
</evidence>
<dbReference type="AlphaFoldDB" id="A0A8S4SET5"/>
<dbReference type="OrthoDB" id="5419617at2759"/>
<dbReference type="Proteomes" id="UP000838756">
    <property type="component" value="Unassembled WGS sequence"/>
</dbReference>
<reference evidence="1" key="1">
    <citation type="submission" date="2022-03" db="EMBL/GenBank/DDBJ databases">
        <authorList>
            <person name="Lindestad O."/>
        </authorList>
    </citation>
    <scope>NUCLEOTIDE SEQUENCE</scope>
</reference>